<name>A0ABX2TN33_9PROT</name>
<reference evidence="4 5" key="1">
    <citation type="submission" date="2020-05" db="EMBL/GenBank/DDBJ databases">
        <title>Azospirillum oleiclasticum sp. nov, a nitrogen-fixing and heavy crude oil-emulsifying bacterium isolated from the crude oil of Yumen Oilfield.</title>
        <authorList>
            <person name="Wu D."/>
            <person name="Cai M."/>
            <person name="Zhang X."/>
        </authorList>
    </citation>
    <scope>NUCLEOTIDE SEQUENCE [LARGE SCALE GENOMIC DNA]</scope>
    <source>
        <strain evidence="4 5">ROY-1-1-2</strain>
    </source>
</reference>
<evidence type="ECO:0000313" key="5">
    <source>
        <dbReference type="Proteomes" id="UP000584642"/>
    </source>
</evidence>
<protein>
    <submittedName>
        <fullName evidence="4">FHA domain-containing protein</fullName>
    </submittedName>
</protein>
<feature type="domain" description="FHA" evidence="3">
    <location>
        <begin position="38"/>
        <end position="98"/>
    </location>
</feature>
<accession>A0ABX2TN33</accession>
<feature type="region of interest" description="Disordered" evidence="1">
    <location>
        <begin position="85"/>
        <end position="108"/>
    </location>
</feature>
<dbReference type="SMART" id="SM00240">
    <property type="entry name" value="FHA"/>
    <property type="match status" value="1"/>
</dbReference>
<dbReference type="CDD" id="cd00060">
    <property type="entry name" value="FHA"/>
    <property type="match status" value="1"/>
</dbReference>
<evidence type="ECO:0000256" key="2">
    <source>
        <dbReference type="SAM" id="Phobius"/>
    </source>
</evidence>
<feature type="transmembrane region" description="Helical" evidence="2">
    <location>
        <begin position="165"/>
        <end position="184"/>
    </location>
</feature>
<dbReference type="RefSeq" id="WP_180286872.1">
    <property type="nucleotide sequence ID" value="NZ_JABFDB010000055.1"/>
</dbReference>
<dbReference type="Gene3D" id="2.60.200.20">
    <property type="match status" value="1"/>
</dbReference>
<keyword evidence="2" id="KW-1133">Transmembrane helix</keyword>
<gene>
    <name evidence="4" type="ORF">HND93_35805</name>
</gene>
<proteinExistence type="predicted"/>
<dbReference type="Pfam" id="PF00498">
    <property type="entry name" value="FHA"/>
    <property type="match status" value="1"/>
</dbReference>
<sequence length="380" mass="40065">MMHRSEDDARTDGPPPLRLTVAEGKTRGARYTIRQAVVVIGRTDPFNRIFPDIDLSASDIGTRPSLSRRHVEIALTPSGYAARDLDSANGSSVNGRALPGPTEPPRLLRNGDVLRVGRVVLTVSEPGRTASPAPAPLEIPEVSPAPPQAVPKVAMIRSPVRKHSWWMMMAVGALVVSMAGATAMPGVPDLVTGNWTPAGCQAFPDACGRAMADRLSVRIAELGELSGRLSGALMRTEAAVAERAQRLAAHDVRLAALRAARTAARYPAVAAGESFPSAAVLDGRLLAMEAERRGLAEGVVQTRTLRGELSDRLGAAQARRAEAEAQRGLLPVLAARREADAVLADYARIQAGVDALLRAVSAEAAAAVPVLRGTEELLGR</sequence>
<organism evidence="4 5">
    <name type="scientific">Azospirillum oleiclasticum</name>
    <dbReference type="NCBI Taxonomy" id="2735135"/>
    <lineage>
        <taxon>Bacteria</taxon>
        <taxon>Pseudomonadati</taxon>
        <taxon>Pseudomonadota</taxon>
        <taxon>Alphaproteobacteria</taxon>
        <taxon>Rhodospirillales</taxon>
        <taxon>Azospirillaceae</taxon>
        <taxon>Azospirillum</taxon>
    </lineage>
</organism>
<dbReference type="InterPro" id="IPR008984">
    <property type="entry name" value="SMAD_FHA_dom_sf"/>
</dbReference>
<evidence type="ECO:0000259" key="3">
    <source>
        <dbReference type="PROSITE" id="PS50006"/>
    </source>
</evidence>
<dbReference type="InterPro" id="IPR000253">
    <property type="entry name" value="FHA_dom"/>
</dbReference>
<evidence type="ECO:0000313" key="4">
    <source>
        <dbReference type="EMBL" id="NYZ25098.1"/>
    </source>
</evidence>
<feature type="compositionally biased region" description="Basic and acidic residues" evidence="1">
    <location>
        <begin position="1"/>
        <end position="11"/>
    </location>
</feature>
<dbReference type="SUPFAM" id="SSF49879">
    <property type="entry name" value="SMAD/FHA domain"/>
    <property type="match status" value="1"/>
</dbReference>
<comment type="caution">
    <text evidence="4">The sequence shown here is derived from an EMBL/GenBank/DDBJ whole genome shotgun (WGS) entry which is preliminary data.</text>
</comment>
<dbReference type="EMBL" id="JABFDB010000055">
    <property type="protein sequence ID" value="NYZ25098.1"/>
    <property type="molecule type" value="Genomic_DNA"/>
</dbReference>
<keyword evidence="2" id="KW-0472">Membrane</keyword>
<feature type="region of interest" description="Disordered" evidence="1">
    <location>
        <begin position="1"/>
        <end position="20"/>
    </location>
</feature>
<keyword evidence="2" id="KW-0812">Transmembrane</keyword>
<evidence type="ECO:0000256" key="1">
    <source>
        <dbReference type="SAM" id="MobiDB-lite"/>
    </source>
</evidence>
<keyword evidence="5" id="KW-1185">Reference proteome</keyword>
<dbReference type="PROSITE" id="PS50006">
    <property type="entry name" value="FHA_DOMAIN"/>
    <property type="match status" value="1"/>
</dbReference>
<dbReference type="Proteomes" id="UP000584642">
    <property type="component" value="Unassembled WGS sequence"/>
</dbReference>